<accession>A0A6H5G574</accession>
<reference evidence="2 3" key="1">
    <citation type="submission" date="2020-02" db="EMBL/GenBank/DDBJ databases">
        <authorList>
            <person name="Ferguson B K."/>
        </authorList>
    </citation>
    <scope>NUCLEOTIDE SEQUENCE [LARGE SCALE GENOMIC DNA]</scope>
</reference>
<proteinExistence type="predicted"/>
<feature type="compositionally biased region" description="Low complexity" evidence="1">
    <location>
        <begin position="442"/>
        <end position="458"/>
    </location>
</feature>
<dbReference type="Proteomes" id="UP000479000">
    <property type="component" value="Unassembled WGS sequence"/>
</dbReference>
<protein>
    <recommendedName>
        <fullName evidence="4">Retrotransposon gag domain-containing protein</fullName>
    </recommendedName>
</protein>
<sequence length="664" mass="74530">MIRWCCTRIEGRCHQRWGRISANVGQLLNICRRPIRLRPKSKSYENPHGGTLRCFGLPKWLHCAIWRTVGADDGFCTVRCVELKKAKLCSCFANKPHLNFIFKVFPFFDRTSSNILHQKWDVIRVVSSVRLVYSVQQASVPDAMDSSPNSDEDFSPISRDESILTDSLRLIIENQNQNFAEMLGSVLAKIQPANALHLPIFDPDAEGNDPRSWCNTIESCLAERPLIGTDLILALTKSLKGRAAQWLSQISFAGMTWEIFKQFFLTEYDVIDTPAVCVAKVLSAKLSQNESYSAFASRMISSLNARFKHMSVDEIVVSTVLGLMSKMDGRIRRIAHNTEVTTRQQLLKELSSINQGKRPYGPDAQMAQAQPPSKLPRFDPTKKQYFSTLPPYVPGSRCTICHRRGHQSDKCWFAKKPADHPSPQSTSTGFQNRPYRGPPQFQSSAHQSGSASSAQVRGGFRGRGVYRGYSRNYNNPSRPVDQAPQQRQVNLCATNPPGQLHHKDAKVVQKPETPQSPKSVNLTVLSDNWILMAQDQDPEISEIKSKIQNNGLSDQQINTYELRSGILCRVVQRGYLRPGRGGGFCTTMPLSAVPFVLSFRCGRDDRTVRSGRVGGRSASAQNPNPTKIPTEVLYDVLDFRSGYTAQFGEQSAQMMDFVQFDVWS</sequence>
<evidence type="ECO:0000313" key="3">
    <source>
        <dbReference type="Proteomes" id="UP000479000"/>
    </source>
</evidence>
<gene>
    <name evidence="2" type="ORF">NTEN_LOCUS3537</name>
</gene>
<keyword evidence="3" id="KW-1185">Reference proteome</keyword>
<feature type="region of interest" description="Disordered" evidence="1">
    <location>
        <begin position="413"/>
        <end position="464"/>
    </location>
</feature>
<dbReference type="OrthoDB" id="116216at2759"/>
<evidence type="ECO:0000313" key="2">
    <source>
        <dbReference type="EMBL" id="CAA9997207.1"/>
    </source>
</evidence>
<feature type="region of interest" description="Disordered" evidence="1">
    <location>
        <begin position="354"/>
        <end position="381"/>
    </location>
</feature>
<dbReference type="EMBL" id="CADCXU010005557">
    <property type="protein sequence ID" value="CAA9997207.1"/>
    <property type="molecule type" value="Genomic_DNA"/>
</dbReference>
<dbReference type="AlphaFoldDB" id="A0A6H5G574"/>
<evidence type="ECO:0008006" key="4">
    <source>
        <dbReference type="Google" id="ProtNLM"/>
    </source>
</evidence>
<evidence type="ECO:0000256" key="1">
    <source>
        <dbReference type="SAM" id="MobiDB-lite"/>
    </source>
</evidence>
<organism evidence="2 3">
    <name type="scientific">Nesidiocoris tenuis</name>
    <dbReference type="NCBI Taxonomy" id="355587"/>
    <lineage>
        <taxon>Eukaryota</taxon>
        <taxon>Metazoa</taxon>
        <taxon>Ecdysozoa</taxon>
        <taxon>Arthropoda</taxon>
        <taxon>Hexapoda</taxon>
        <taxon>Insecta</taxon>
        <taxon>Pterygota</taxon>
        <taxon>Neoptera</taxon>
        <taxon>Paraneoptera</taxon>
        <taxon>Hemiptera</taxon>
        <taxon>Heteroptera</taxon>
        <taxon>Panheteroptera</taxon>
        <taxon>Cimicomorpha</taxon>
        <taxon>Miridae</taxon>
        <taxon>Dicyphina</taxon>
        <taxon>Nesidiocoris</taxon>
    </lineage>
</organism>
<feature type="compositionally biased region" description="Polar residues" evidence="1">
    <location>
        <begin position="422"/>
        <end position="431"/>
    </location>
</feature>
<name>A0A6H5G574_9HEMI</name>